<dbReference type="AlphaFoldDB" id="A0A1A9VHL1"/>
<accession>A0A1A9VHL1</accession>
<organism evidence="1 2">
    <name type="scientific">Glossina austeni</name>
    <name type="common">Savannah tsetse fly</name>
    <dbReference type="NCBI Taxonomy" id="7395"/>
    <lineage>
        <taxon>Eukaryota</taxon>
        <taxon>Metazoa</taxon>
        <taxon>Ecdysozoa</taxon>
        <taxon>Arthropoda</taxon>
        <taxon>Hexapoda</taxon>
        <taxon>Insecta</taxon>
        <taxon>Pterygota</taxon>
        <taxon>Neoptera</taxon>
        <taxon>Endopterygota</taxon>
        <taxon>Diptera</taxon>
        <taxon>Brachycera</taxon>
        <taxon>Muscomorpha</taxon>
        <taxon>Hippoboscoidea</taxon>
        <taxon>Glossinidae</taxon>
        <taxon>Glossina</taxon>
    </lineage>
</organism>
<keyword evidence="2" id="KW-1185">Reference proteome</keyword>
<dbReference type="STRING" id="7395.A0A1A9VHL1"/>
<dbReference type="PANTHER" id="PTHR10974">
    <property type="entry name" value="FI08016P-RELATED"/>
    <property type="match status" value="1"/>
</dbReference>
<dbReference type="SUPFAM" id="SSF53649">
    <property type="entry name" value="Alkaline phosphatase-like"/>
    <property type="match status" value="1"/>
</dbReference>
<sequence length="761" mass="88903">MACCGKPHIERKYQPNYRSKPLTPKFYARHDTEIKAQENIPIYEKELNRRCKYDPRKEYIAPITTSQTYGWLEHYAIRYTDELDRPIFNRHHITDREIAILIKVIFSHHVQSPNYIHSFISRMPCIGQNQKNFFPILNVSSLSSMWPNNIRTKMIFVIIFFITIRYKESYLKVTILQRAYGRNFEAVVNNYLVWSNSCHIPTISLYDKYIVEQLEEEEEEEESPICSNKEPLVAPMEQQATHSNAVIRKSYASLKTKSGIICIKSNRFNIRKTSAICRYLRCRNFQQDFVVPNNIKYMLIECRKSSPNSLIYQEGLFFIYNREDRSKYSRMDIGDNTFPNLMAILTGFNLSDTQKICQPRLSWGLSNCSTLFKTLRQQGFTTAFAEDECGINTFNFGKAGFRHEPTDYYQRPLLLAMEDRLMYQKRYGSRFCIGQKRYAEYIYDFGLEFAERHLGKTIFGLFWINSVSHNSWHGPLAIQERILGYLQELHAKRIFEHNVVVFFSDHGSRWGYLRNRKSGFIEERLPMFFMWLPKWFKKCYPEAAAALKQNKHRLTSPYDFHATLKHLSVLAQGKSLATLQTLPAPQGCPTCQSLLKSIPEDRSCSQAGIEEYWCTCTPFYSIDTKSYQVRQISETLIDRINTFLKVKNVTNLCRKLTLKTVEAANIKMNIKSGNHTDYKRTTYRITFTVYPSDAKFDASYHLNYETKGPEINVETISRLNSYAKDSQCVTDVIAKKFCVCSDSIRTADGNVPVNKTLLYSH</sequence>
<evidence type="ECO:0000313" key="1">
    <source>
        <dbReference type="EnsemblMetazoa" id="GAUT037655-PA"/>
    </source>
</evidence>
<dbReference type="Pfam" id="PF02995">
    <property type="entry name" value="DUF229"/>
    <property type="match status" value="1"/>
</dbReference>
<dbReference type="InterPro" id="IPR017850">
    <property type="entry name" value="Alkaline_phosphatase_core_sf"/>
</dbReference>
<name>A0A1A9VHL1_GLOAU</name>
<dbReference type="Proteomes" id="UP000078200">
    <property type="component" value="Unassembled WGS sequence"/>
</dbReference>
<dbReference type="InterPro" id="IPR004245">
    <property type="entry name" value="DUF229"/>
</dbReference>
<dbReference type="EnsemblMetazoa" id="GAUT037655-RA">
    <property type="protein sequence ID" value="GAUT037655-PA"/>
    <property type="gene ID" value="GAUT037655"/>
</dbReference>
<proteinExistence type="predicted"/>
<protein>
    <submittedName>
        <fullName evidence="1">Uncharacterized protein</fullName>
    </submittedName>
</protein>
<dbReference type="FunFam" id="3.40.720.10:FF:000017">
    <property type="entry name" value="Predicted protein"/>
    <property type="match status" value="1"/>
</dbReference>
<reference evidence="1" key="1">
    <citation type="submission" date="2020-05" db="UniProtKB">
        <authorList>
            <consortium name="EnsemblMetazoa"/>
        </authorList>
    </citation>
    <scope>IDENTIFICATION</scope>
    <source>
        <strain evidence="1">TTRI</strain>
    </source>
</reference>
<dbReference type="VEuPathDB" id="VectorBase:GAUT037655"/>
<dbReference type="CDD" id="cd16021">
    <property type="entry name" value="ALP_like"/>
    <property type="match status" value="1"/>
</dbReference>
<dbReference type="GO" id="GO:0005615">
    <property type="term" value="C:extracellular space"/>
    <property type="evidence" value="ECO:0007669"/>
    <property type="project" value="TreeGrafter"/>
</dbReference>
<evidence type="ECO:0000313" key="2">
    <source>
        <dbReference type="Proteomes" id="UP000078200"/>
    </source>
</evidence>
<dbReference type="Gene3D" id="3.40.720.10">
    <property type="entry name" value="Alkaline Phosphatase, subunit A"/>
    <property type="match status" value="1"/>
</dbReference>
<dbReference type="PANTHER" id="PTHR10974:SF9">
    <property type="entry name" value="DUF229 DOMAIN CONTAINING PROTEIN-RELATED"/>
    <property type="match status" value="1"/>
</dbReference>